<dbReference type="Proteomes" id="UP000316541">
    <property type="component" value="Unassembled WGS sequence"/>
</dbReference>
<evidence type="ECO:0000256" key="5">
    <source>
        <dbReference type="ARBA" id="ARBA00023136"/>
    </source>
</evidence>
<keyword evidence="4 6" id="KW-1133">Transmembrane helix</keyword>
<dbReference type="AlphaFoldDB" id="A0A544Z5A1"/>
<evidence type="ECO:0000313" key="9">
    <source>
        <dbReference type="Proteomes" id="UP000316541"/>
    </source>
</evidence>
<name>A0A544Z5A1_9ACTN</name>
<feature type="domain" description="ABC3 transporter permease C-terminal" evidence="7">
    <location>
        <begin position="62"/>
        <end position="146"/>
    </location>
</feature>
<proteinExistence type="predicted"/>
<comment type="subcellular location">
    <subcellularLocation>
        <location evidence="1">Cell membrane</location>
        <topology evidence="1">Multi-pass membrane protein</topology>
    </subcellularLocation>
</comment>
<accession>A0A544Z5A1</accession>
<dbReference type="Pfam" id="PF02687">
    <property type="entry name" value="FtsX"/>
    <property type="match status" value="1"/>
</dbReference>
<evidence type="ECO:0000256" key="6">
    <source>
        <dbReference type="SAM" id="Phobius"/>
    </source>
</evidence>
<reference evidence="8 9" key="1">
    <citation type="submission" date="2019-07" db="EMBL/GenBank/DDBJ databases">
        <title>Microbispora hainanensis DSM 45428.</title>
        <authorList>
            <person name="Thawai C."/>
        </authorList>
    </citation>
    <scope>NUCLEOTIDE SEQUENCE [LARGE SCALE GENOMIC DNA]</scope>
    <source>
        <strain evidence="8 9">DSM 45428</strain>
    </source>
</reference>
<gene>
    <name evidence="8" type="ORF">FLX08_00440</name>
</gene>
<feature type="transmembrane region" description="Helical" evidence="6">
    <location>
        <begin position="119"/>
        <end position="139"/>
    </location>
</feature>
<feature type="transmembrane region" description="Helical" evidence="6">
    <location>
        <begin position="72"/>
        <end position="99"/>
    </location>
</feature>
<evidence type="ECO:0000256" key="3">
    <source>
        <dbReference type="ARBA" id="ARBA00022692"/>
    </source>
</evidence>
<sequence>MKRGERDLGLGLDADAAQHEAALVAVAASAAGAFVGPAATGPILDRLAVLGMAPEWAERGGLRLLGATRAQVLRYVVAEALAVVAVGVVLGFAATALGLLGLEAALLRLAGLFAFEVPWLPVVLVIAICFLLGAAAAVAPAIRTIRTRGVAIPRS</sequence>
<keyword evidence="5 6" id="KW-0472">Membrane</keyword>
<evidence type="ECO:0000313" key="8">
    <source>
        <dbReference type="EMBL" id="TQS24216.1"/>
    </source>
</evidence>
<dbReference type="EMBL" id="VIRM01000001">
    <property type="protein sequence ID" value="TQS24216.1"/>
    <property type="molecule type" value="Genomic_DNA"/>
</dbReference>
<evidence type="ECO:0000256" key="2">
    <source>
        <dbReference type="ARBA" id="ARBA00022475"/>
    </source>
</evidence>
<evidence type="ECO:0000256" key="1">
    <source>
        <dbReference type="ARBA" id="ARBA00004651"/>
    </source>
</evidence>
<dbReference type="RefSeq" id="WP_142615971.1">
    <property type="nucleotide sequence ID" value="NZ_VIRM01000001.1"/>
</dbReference>
<dbReference type="GO" id="GO:0005886">
    <property type="term" value="C:plasma membrane"/>
    <property type="evidence" value="ECO:0007669"/>
    <property type="project" value="UniProtKB-SubCell"/>
</dbReference>
<organism evidence="8 9">
    <name type="scientific">Microbispora hainanensis</name>
    <dbReference type="NCBI Taxonomy" id="568844"/>
    <lineage>
        <taxon>Bacteria</taxon>
        <taxon>Bacillati</taxon>
        <taxon>Actinomycetota</taxon>
        <taxon>Actinomycetes</taxon>
        <taxon>Streptosporangiales</taxon>
        <taxon>Streptosporangiaceae</taxon>
        <taxon>Microbispora</taxon>
    </lineage>
</organism>
<evidence type="ECO:0000259" key="7">
    <source>
        <dbReference type="Pfam" id="PF02687"/>
    </source>
</evidence>
<keyword evidence="2" id="KW-1003">Cell membrane</keyword>
<keyword evidence="3 6" id="KW-0812">Transmembrane</keyword>
<comment type="caution">
    <text evidence="8">The sequence shown here is derived from an EMBL/GenBank/DDBJ whole genome shotgun (WGS) entry which is preliminary data.</text>
</comment>
<protein>
    <submittedName>
        <fullName evidence="8">FtsX-like permease family protein</fullName>
    </submittedName>
</protein>
<evidence type="ECO:0000256" key="4">
    <source>
        <dbReference type="ARBA" id="ARBA00022989"/>
    </source>
</evidence>
<dbReference type="InterPro" id="IPR003838">
    <property type="entry name" value="ABC3_permease_C"/>
</dbReference>